<sequence length="184" mass="19249">MSEPNPYADGEYQWGPGQGAGKPAYGYPQDATPGYGYPQDATPGPGAYQAPVYQPTLPGGVAVPPQYPTGGAPSFAIGDISVVGDQILTPAGPMPLRGAVWNAMDLSRTEEKISTVGIVLACLFVAACGLGLLFLLMKEQQTTGFVQITVNSGGKHHSTMIPAARPDTIHWAMAQVNYARSLSI</sequence>
<keyword evidence="2" id="KW-1133">Transmembrane helix</keyword>
<dbReference type="EMBL" id="JBEZAE010000006">
    <property type="protein sequence ID" value="MEU7071125.1"/>
    <property type="molecule type" value="Genomic_DNA"/>
</dbReference>
<name>A0ABV3C8M1_9ACTN</name>
<keyword evidence="2" id="KW-0812">Transmembrane</keyword>
<dbReference type="Proteomes" id="UP001551329">
    <property type="component" value="Unassembled WGS sequence"/>
</dbReference>
<dbReference type="RefSeq" id="WP_358474822.1">
    <property type="nucleotide sequence ID" value="NZ_JBEZAE010000006.1"/>
</dbReference>
<accession>A0ABV3C8M1</accession>
<keyword evidence="2" id="KW-0472">Membrane</keyword>
<feature type="region of interest" description="Disordered" evidence="1">
    <location>
        <begin position="1"/>
        <end position="41"/>
    </location>
</feature>
<comment type="caution">
    <text evidence="3">The sequence shown here is derived from an EMBL/GenBank/DDBJ whole genome shotgun (WGS) entry which is preliminary data.</text>
</comment>
<organism evidence="3 4">
    <name type="scientific">Streptomyces narbonensis</name>
    <dbReference type="NCBI Taxonomy" id="67333"/>
    <lineage>
        <taxon>Bacteria</taxon>
        <taxon>Bacillati</taxon>
        <taxon>Actinomycetota</taxon>
        <taxon>Actinomycetes</taxon>
        <taxon>Kitasatosporales</taxon>
        <taxon>Streptomycetaceae</taxon>
        <taxon>Streptomyces</taxon>
    </lineage>
</organism>
<reference evidence="3 4" key="1">
    <citation type="submission" date="2024-06" db="EMBL/GenBank/DDBJ databases">
        <title>The Natural Products Discovery Center: Release of the First 8490 Sequenced Strains for Exploring Actinobacteria Biosynthetic Diversity.</title>
        <authorList>
            <person name="Kalkreuter E."/>
            <person name="Kautsar S.A."/>
            <person name="Yang D."/>
            <person name="Bader C.D."/>
            <person name="Teijaro C.N."/>
            <person name="Fluegel L."/>
            <person name="Davis C.M."/>
            <person name="Simpson J.R."/>
            <person name="Lauterbach L."/>
            <person name="Steele A.D."/>
            <person name="Gui C."/>
            <person name="Meng S."/>
            <person name="Li G."/>
            <person name="Viehrig K."/>
            <person name="Ye F."/>
            <person name="Su P."/>
            <person name="Kiefer A.F."/>
            <person name="Nichols A."/>
            <person name="Cepeda A.J."/>
            <person name="Yan W."/>
            <person name="Fan B."/>
            <person name="Jiang Y."/>
            <person name="Adhikari A."/>
            <person name="Zheng C.-J."/>
            <person name="Schuster L."/>
            <person name="Cowan T.M."/>
            <person name="Smanski M.J."/>
            <person name="Chevrette M.G."/>
            <person name="De Carvalho L.P.S."/>
            <person name="Shen B."/>
        </authorList>
    </citation>
    <scope>NUCLEOTIDE SEQUENCE [LARGE SCALE GENOMIC DNA]</scope>
    <source>
        <strain evidence="3 4">NPDC045974</strain>
    </source>
</reference>
<proteinExistence type="predicted"/>
<evidence type="ECO:0000256" key="2">
    <source>
        <dbReference type="SAM" id="Phobius"/>
    </source>
</evidence>
<keyword evidence="4" id="KW-1185">Reference proteome</keyword>
<evidence type="ECO:0000313" key="4">
    <source>
        <dbReference type="Proteomes" id="UP001551329"/>
    </source>
</evidence>
<evidence type="ECO:0000256" key="1">
    <source>
        <dbReference type="SAM" id="MobiDB-lite"/>
    </source>
</evidence>
<evidence type="ECO:0000313" key="3">
    <source>
        <dbReference type="EMBL" id="MEU7071125.1"/>
    </source>
</evidence>
<feature type="transmembrane region" description="Helical" evidence="2">
    <location>
        <begin position="113"/>
        <end position="136"/>
    </location>
</feature>
<gene>
    <name evidence="3" type="ORF">AB0A88_13390</name>
</gene>
<protein>
    <submittedName>
        <fullName evidence="3">Uncharacterized protein</fullName>
    </submittedName>
</protein>